<evidence type="ECO:0000256" key="8">
    <source>
        <dbReference type="PIRNR" id="PIRNR016661"/>
    </source>
</evidence>
<feature type="transmembrane region" description="Helical" evidence="9">
    <location>
        <begin position="150"/>
        <end position="173"/>
    </location>
</feature>
<feature type="transmembrane region" description="Helical" evidence="9">
    <location>
        <begin position="41"/>
        <end position="70"/>
    </location>
</feature>
<dbReference type="PANTHER" id="PTHR34295">
    <property type="entry name" value="BIOTIN TRANSPORTER BIOY"/>
    <property type="match status" value="1"/>
</dbReference>
<evidence type="ECO:0000256" key="7">
    <source>
        <dbReference type="ARBA" id="ARBA00023136"/>
    </source>
</evidence>
<name>A0ABV6DFP5_9BACL</name>
<evidence type="ECO:0000256" key="9">
    <source>
        <dbReference type="SAM" id="Phobius"/>
    </source>
</evidence>
<dbReference type="InterPro" id="IPR003784">
    <property type="entry name" value="BioY"/>
</dbReference>
<evidence type="ECO:0000256" key="2">
    <source>
        <dbReference type="ARBA" id="ARBA00010692"/>
    </source>
</evidence>
<evidence type="ECO:0000313" key="11">
    <source>
        <dbReference type="Proteomes" id="UP001589776"/>
    </source>
</evidence>
<organism evidence="10 11">
    <name type="scientific">Paenibacillus chartarius</name>
    <dbReference type="NCBI Taxonomy" id="747481"/>
    <lineage>
        <taxon>Bacteria</taxon>
        <taxon>Bacillati</taxon>
        <taxon>Bacillota</taxon>
        <taxon>Bacilli</taxon>
        <taxon>Bacillales</taxon>
        <taxon>Paenibacillaceae</taxon>
        <taxon>Paenibacillus</taxon>
    </lineage>
</organism>
<reference evidence="10 11" key="1">
    <citation type="submission" date="2024-09" db="EMBL/GenBank/DDBJ databases">
        <authorList>
            <person name="Sun Q."/>
            <person name="Mori K."/>
        </authorList>
    </citation>
    <scope>NUCLEOTIDE SEQUENCE [LARGE SCALE GENOMIC DNA]</scope>
    <source>
        <strain evidence="10 11">CCM 7759</strain>
    </source>
</reference>
<keyword evidence="4 8" id="KW-1003">Cell membrane</keyword>
<comment type="caution">
    <text evidence="10">The sequence shown here is derived from an EMBL/GenBank/DDBJ whole genome shotgun (WGS) entry which is preliminary data.</text>
</comment>
<keyword evidence="11" id="KW-1185">Reference proteome</keyword>
<gene>
    <name evidence="10" type="ORF">ACFFK0_03235</name>
</gene>
<evidence type="ECO:0000256" key="5">
    <source>
        <dbReference type="ARBA" id="ARBA00022692"/>
    </source>
</evidence>
<evidence type="ECO:0000256" key="1">
    <source>
        <dbReference type="ARBA" id="ARBA00004651"/>
    </source>
</evidence>
<dbReference type="Pfam" id="PF02632">
    <property type="entry name" value="BioY"/>
    <property type="match status" value="1"/>
</dbReference>
<keyword evidence="7 8" id="KW-0472">Membrane</keyword>
<keyword evidence="5 9" id="KW-0812">Transmembrane</keyword>
<dbReference type="PANTHER" id="PTHR34295:SF4">
    <property type="entry name" value="BIOTIN TRANSPORTER BIOY-RELATED"/>
    <property type="match status" value="1"/>
</dbReference>
<keyword evidence="3 8" id="KW-0813">Transport</keyword>
<sequence length="195" mass="20385">MKQLSIRGLVMSSLFAALLVMVSFIKVQVTGSAVPITLQTLVVMLAGVFLGPLYGFLSIFLVVLLTALGLPMIGGFGGISVLLGATGGYILTWPLASLLIGLMVRRAQGAGTKAFLLTFAAAELFGSWLVYAGGVPWYAQVKQMSMSAAFVQGCLPFLIPDAVKAAITALIAVPIKQVYSTERLTGGSQAQVAEL</sequence>
<accession>A0ABV6DFP5</accession>
<evidence type="ECO:0000313" key="10">
    <source>
        <dbReference type="EMBL" id="MFC0211470.1"/>
    </source>
</evidence>
<feature type="transmembrane region" description="Helical" evidence="9">
    <location>
        <begin position="6"/>
        <end position="29"/>
    </location>
</feature>
<keyword evidence="6 9" id="KW-1133">Transmembrane helix</keyword>
<dbReference type="PIRSF" id="PIRSF016661">
    <property type="entry name" value="BioY"/>
    <property type="match status" value="1"/>
</dbReference>
<comment type="similarity">
    <text evidence="2 8">Belongs to the BioY family.</text>
</comment>
<dbReference type="Proteomes" id="UP001589776">
    <property type="component" value="Unassembled WGS sequence"/>
</dbReference>
<feature type="transmembrane region" description="Helical" evidence="9">
    <location>
        <begin position="76"/>
        <end position="102"/>
    </location>
</feature>
<dbReference type="RefSeq" id="WP_377468450.1">
    <property type="nucleotide sequence ID" value="NZ_JBHLWN010000019.1"/>
</dbReference>
<evidence type="ECO:0000256" key="6">
    <source>
        <dbReference type="ARBA" id="ARBA00022989"/>
    </source>
</evidence>
<dbReference type="EMBL" id="JBHLWN010000019">
    <property type="protein sequence ID" value="MFC0211470.1"/>
    <property type="molecule type" value="Genomic_DNA"/>
</dbReference>
<evidence type="ECO:0000256" key="4">
    <source>
        <dbReference type="ARBA" id="ARBA00022475"/>
    </source>
</evidence>
<proteinExistence type="inferred from homology"/>
<protein>
    <recommendedName>
        <fullName evidence="8">Biotin transporter</fullName>
    </recommendedName>
</protein>
<evidence type="ECO:0000256" key="3">
    <source>
        <dbReference type="ARBA" id="ARBA00022448"/>
    </source>
</evidence>
<dbReference type="Gene3D" id="1.10.1760.20">
    <property type="match status" value="1"/>
</dbReference>
<feature type="transmembrane region" description="Helical" evidence="9">
    <location>
        <begin position="114"/>
        <end position="138"/>
    </location>
</feature>
<comment type="subcellular location">
    <subcellularLocation>
        <location evidence="1 8">Cell membrane</location>
        <topology evidence="1 8">Multi-pass membrane protein</topology>
    </subcellularLocation>
</comment>